<dbReference type="STRING" id="578462.A0A0L0TD77"/>
<reference evidence="4 5" key="1">
    <citation type="submission" date="2009-11" db="EMBL/GenBank/DDBJ databases">
        <title>Annotation of Allomyces macrogynus ATCC 38327.</title>
        <authorList>
            <consortium name="The Broad Institute Genome Sequencing Platform"/>
            <person name="Russ C."/>
            <person name="Cuomo C."/>
            <person name="Burger G."/>
            <person name="Gray M.W."/>
            <person name="Holland P.W.H."/>
            <person name="King N."/>
            <person name="Lang F.B.F."/>
            <person name="Roger A.J."/>
            <person name="Ruiz-Trillo I."/>
            <person name="Young S.K."/>
            <person name="Zeng Q."/>
            <person name="Gargeya S."/>
            <person name="Fitzgerald M."/>
            <person name="Haas B."/>
            <person name="Abouelleil A."/>
            <person name="Alvarado L."/>
            <person name="Arachchi H.M."/>
            <person name="Berlin A."/>
            <person name="Chapman S.B."/>
            <person name="Gearin G."/>
            <person name="Goldberg J."/>
            <person name="Griggs A."/>
            <person name="Gujja S."/>
            <person name="Hansen M."/>
            <person name="Heiman D."/>
            <person name="Howarth C."/>
            <person name="Larimer J."/>
            <person name="Lui A."/>
            <person name="MacDonald P.J.P."/>
            <person name="McCowen C."/>
            <person name="Montmayeur A."/>
            <person name="Murphy C."/>
            <person name="Neiman D."/>
            <person name="Pearson M."/>
            <person name="Priest M."/>
            <person name="Roberts A."/>
            <person name="Saif S."/>
            <person name="Shea T."/>
            <person name="Sisk P."/>
            <person name="Stolte C."/>
            <person name="Sykes S."/>
            <person name="Wortman J."/>
            <person name="Nusbaum C."/>
            <person name="Birren B."/>
        </authorList>
    </citation>
    <scope>NUCLEOTIDE SEQUENCE [LARGE SCALE GENOMIC DNA]</scope>
    <source>
        <strain evidence="4 5">ATCC 38327</strain>
    </source>
</reference>
<keyword evidence="1" id="KW-0175">Coiled coil</keyword>
<dbReference type="AlphaFoldDB" id="A0A0L0TD77"/>
<organism evidence="4 5">
    <name type="scientific">Allomyces macrogynus (strain ATCC 38327)</name>
    <name type="common">Allomyces javanicus var. macrogynus</name>
    <dbReference type="NCBI Taxonomy" id="578462"/>
    <lineage>
        <taxon>Eukaryota</taxon>
        <taxon>Fungi</taxon>
        <taxon>Fungi incertae sedis</taxon>
        <taxon>Blastocladiomycota</taxon>
        <taxon>Blastocladiomycetes</taxon>
        <taxon>Blastocladiales</taxon>
        <taxon>Blastocladiaceae</taxon>
        <taxon>Allomyces</taxon>
    </lineage>
</organism>
<dbReference type="Gene3D" id="3.30.479.30">
    <property type="entry name" value="Band 7 domain"/>
    <property type="match status" value="1"/>
</dbReference>
<dbReference type="Pfam" id="PF01145">
    <property type="entry name" value="Band_7"/>
    <property type="match status" value="1"/>
</dbReference>
<keyword evidence="5" id="KW-1185">Reference proteome</keyword>
<feature type="region of interest" description="Disordered" evidence="2">
    <location>
        <begin position="45"/>
        <end position="99"/>
    </location>
</feature>
<sequence length="646" mass="70306">MSASRLLLSAEDIKTSAAPGLLLHDTHDLQQTSNLQYQTVLPPITFSPSPDITPASTDPPMELLDKPAGPSTRPPAFSTSATTTGSAAHHASAHAPIKTSTGIVEHLEGTDDWSMPTQVLDHPFFVPIGSGSMVQALRELDRRMQEAGHYHLITKKPKRTFVGRTVEPGQIGLLDFNGRPIIALDPGRYLNLSLTHSWHGICGVTDQLEFRGLTFAQVGQGECLVVLSPSNQIFCVRNGGFAAFGSEGRFRIVAVVDTLDLGDENAVREPATKEIIGWKKEIRTRIQAGGSGYGVEATVATFFNVPANNVLIVQQGDRLIELPAGQHVITNPNTTFRGFFSLSERQKTFETKPAYTVEGVPVILRVNLRFRIASPILLARHYNDAFTALENPAQSAVNAVVSRLSYQAFMKAKKLDGDIPDQGIVPWLETFKQECMQELTEQGAQYGVVIESFNVLDRRLEGDLGKDLERQAEAVLQNQIRATQIDLQNHIALETQRGQLRVAEIEAAKVRTQTDAQFYTRSKETDARAYEKLQLAKATAEASKLQADQDAANTVVLAEAERQRVELLAQAKRREIEQVTAAYAEMQGEHTPAIVMAQLDVDKHRALPPHTVYFAGGNGAGASSSAAALSTGYATALGATMAVKGN</sequence>
<evidence type="ECO:0000256" key="1">
    <source>
        <dbReference type="SAM" id="Coils"/>
    </source>
</evidence>
<evidence type="ECO:0000313" key="4">
    <source>
        <dbReference type="EMBL" id="KNE72863.1"/>
    </source>
</evidence>
<proteinExistence type="predicted"/>
<reference evidence="5" key="2">
    <citation type="submission" date="2009-11" db="EMBL/GenBank/DDBJ databases">
        <title>The Genome Sequence of Allomyces macrogynus strain ATCC 38327.</title>
        <authorList>
            <consortium name="The Broad Institute Genome Sequencing Platform"/>
            <person name="Russ C."/>
            <person name="Cuomo C."/>
            <person name="Shea T."/>
            <person name="Young S.K."/>
            <person name="Zeng Q."/>
            <person name="Koehrsen M."/>
            <person name="Haas B."/>
            <person name="Borodovsky M."/>
            <person name="Guigo R."/>
            <person name="Alvarado L."/>
            <person name="Berlin A."/>
            <person name="Borenstein D."/>
            <person name="Chen Z."/>
            <person name="Engels R."/>
            <person name="Freedman E."/>
            <person name="Gellesch M."/>
            <person name="Goldberg J."/>
            <person name="Griggs A."/>
            <person name="Gujja S."/>
            <person name="Heiman D."/>
            <person name="Hepburn T."/>
            <person name="Howarth C."/>
            <person name="Jen D."/>
            <person name="Larson L."/>
            <person name="Lewis B."/>
            <person name="Mehta T."/>
            <person name="Park D."/>
            <person name="Pearson M."/>
            <person name="Roberts A."/>
            <person name="Saif S."/>
            <person name="Shenoy N."/>
            <person name="Sisk P."/>
            <person name="Stolte C."/>
            <person name="Sykes S."/>
            <person name="Walk T."/>
            <person name="White J."/>
            <person name="Yandava C."/>
            <person name="Burger G."/>
            <person name="Gray M.W."/>
            <person name="Holland P.W.H."/>
            <person name="King N."/>
            <person name="Lang F.B.F."/>
            <person name="Roger A.J."/>
            <person name="Ruiz-Trillo I."/>
            <person name="Lander E."/>
            <person name="Nusbaum C."/>
        </authorList>
    </citation>
    <scope>NUCLEOTIDE SEQUENCE [LARGE SCALE GENOMIC DNA]</scope>
    <source>
        <strain evidence="5">ATCC 38327</strain>
    </source>
</reference>
<dbReference type="InterPro" id="IPR001107">
    <property type="entry name" value="Band_7"/>
</dbReference>
<name>A0A0L0TD77_ALLM3</name>
<feature type="domain" description="Band 7" evidence="3">
    <location>
        <begin position="304"/>
        <end position="481"/>
    </location>
</feature>
<dbReference type="VEuPathDB" id="FungiDB:AMAG_16965"/>
<evidence type="ECO:0000259" key="3">
    <source>
        <dbReference type="Pfam" id="PF01145"/>
    </source>
</evidence>
<evidence type="ECO:0000313" key="5">
    <source>
        <dbReference type="Proteomes" id="UP000054350"/>
    </source>
</evidence>
<dbReference type="eggNOG" id="ENOG502SDHH">
    <property type="taxonomic scope" value="Eukaryota"/>
</dbReference>
<protein>
    <recommendedName>
        <fullName evidence="3">Band 7 domain-containing protein</fullName>
    </recommendedName>
</protein>
<dbReference type="SUPFAM" id="SSF117892">
    <property type="entry name" value="Band 7/SPFH domain"/>
    <property type="match status" value="1"/>
</dbReference>
<evidence type="ECO:0000256" key="2">
    <source>
        <dbReference type="SAM" id="MobiDB-lite"/>
    </source>
</evidence>
<feature type="coiled-coil region" evidence="1">
    <location>
        <begin position="557"/>
        <end position="589"/>
    </location>
</feature>
<gene>
    <name evidence="4" type="ORF">AMAG_16965</name>
</gene>
<feature type="compositionally biased region" description="Low complexity" evidence="2">
    <location>
        <begin position="70"/>
        <end position="96"/>
    </location>
</feature>
<dbReference type="InterPro" id="IPR036013">
    <property type="entry name" value="Band_7/SPFH_dom_sf"/>
</dbReference>
<dbReference type="OrthoDB" id="6738456at2759"/>
<feature type="compositionally biased region" description="Polar residues" evidence="2">
    <location>
        <begin position="46"/>
        <end position="56"/>
    </location>
</feature>
<dbReference type="Proteomes" id="UP000054350">
    <property type="component" value="Unassembled WGS sequence"/>
</dbReference>
<dbReference type="EMBL" id="GG745384">
    <property type="protein sequence ID" value="KNE72863.1"/>
    <property type="molecule type" value="Genomic_DNA"/>
</dbReference>
<accession>A0A0L0TD77</accession>